<feature type="domain" description="Fork-head" evidence="6">
    <location>
        <begin position="196"/>
        <end position="299"/>
    </location>
</feature>
<keyword evidence="2 5" id="KW-0238">DNA-binding</keyword>
<reference evidence="7" key="1">
    <citation type="submission" date="2025-08" db="UniProtKB">
        <authorList>
            <consortium name="Ensembl"/>
        </authorList>
    </citation>
    <scope>IDENTIFICATION</scope>
</reference>
<evidence type="ECO:0000256" key="1">
    <source>
        <dbReference type="ARBA" id="ARBA00023015"/>
    </source>
</evidence>
<evidence type="ECO:0000256" key="3">
    <source>
        <dbReference type="ARBA" id="ARBA00023163"/>
    </source>
</evidence>
<dbReference type="SUPFAM" id="SSF46785">
    <property type="entry name" value="Winged helix' DNA-binding domain"/>
    <property type="match status" value="1"/>
</dbReference>
<evidence type="ECO:0000313" key="7">
    <source>
        <dbReference type="Ensembl" id="ENSSLDP00000004183.1"/>
    </source>
</evidence>
<keyword evidence="8" id="KW-1185">Reference proteome</keyword>
<sequence>MTFQLKTTAHLFDLHCTVGLTDWDMDKELKLATTTDQFYHDDNLNDQYMVQRPPARASRRKDEFIFYDKTSVFAVDLKRLPWFFCPSDTFVKPNLWLMVNPNIVCPVQYGAALQTPCGPAGEIQTPAKTQHPPAAELHMCAPGEAPLQEDLLHSVQCECFFLDSRNRCKGRTTKARFIFGFLFQDTKAVKPGCWPRPPVNYCTLIALALKSSHAGSLKVQQIYNFIREHFPFFQTAPDGWKNTIRHNLCFNSSFRKTCNQLGRDGKRKSCFWHLTLDGQRRLDDEIRMLTGESLKRLERSMSHPGPAVLQE</sequence>
<protein>
    <submittedName>
        <fullName evidence="7">Forkhead box R1</fullName>
    </submittedName>
</protein>
<keyword evidence="4 5" id="KW-0539">Nucleus</keyword>
<evidence type="ECO:0000259" key="6">
    <source>
        <dbReference type="PROSITE" id="PS50039"/>
    </source>
</evidence>
<reference evidence="7" key="2">
    <citation type="submission" date="2025-09" db="UniProtKB">
        <authorList>
            <consortium name="Ensembl"/>
        </authorList>
    </citation>
    <scope>IDENTIFICATION</scope>
</reference>
<evidence type="ECO:0000256" key="5">
    <source>
        <dbReference type="PROSITE-ProRule" id="PRU00089"/>
    </source>
</evidence>
<name>A0A3B4WT19_SERLL</name>
<evidence type="ECO:0000256" key="4">
    <source>
        <dbReference type="ARBA" id="ARBA00023242"/>
    </source>
</evidence>
<comment type="subcellular location">
    <subcellularLocation>
        <location evidence="5">Nucleus</location>
    </subcellularLocation>
</comment>
<dbReference type="AlphaFoldDB" id="A0A3B4WT19"/>
<dbReference type="Ensembl" id="ENSSLDT00000004325.1">
    <property type="protein sequence ID" value="ENSSLDP00000004183.1"/>
    <property type="gene ID" value="ENSSLDG00000003259.1"/>
</dbReference>
<dbReference type="InterPro" id="IPR036388">
    <property type="entry name" value="WH-like_DNA-bd_sf"/>
</dbReference>
<dbReference type="CDD" id="cd20036">
    <property type="entry name" value="FH_FOXR"/>
    <property type="match status" value="1"/>
</dbReference>
<dbReference type="PANTHER" id="PTHR46789">
    <property type="entry name" value="FORKHEAD BOX PROTEIN R1"/>
    <property type="match status" value="1"/>
</dbReference>
<dbReference type="SMART" id="SM00339">
    <property type="entry name" value="FH"/>
    <property type="match status" value="1"/>
</dbReference>
<dbReference type="Gene3D" id="1.10.10.10">
    <property type="entry name" value="Winged helix-like DNA-binding domain superfamily/Winged helix DNA-binding domain"/>
    <property type="match status" value="1"/>
</dbReference>
<keyword evidence="3" id="KW-0804">Transcription</keyword>
<dbReference type="STRING" id="1841481.ENSSLDP00000004183"/>
<evidence type="ECO:0000313" key="8">
    <source>
        <dbReference type="Proteomes" id="UP000261360"/>
    </source>
</evidence>
<dbReference type="GO" id="GO:0003700">
    <property type="term" value="F:DNA-binding transcription factor activity"/>
    <property type="evidence" value="ECO:0007669"/>
    <property type="project" value="InterPro"/>
</dbReference>
<proteinExistence type="predicted"/>
<dbReference type="Pfam" id="PF00250">
    <property type="entry name" value="Forkhead"/>
    <property type="match status" value="1"/>
</dbReference>
<accession>A0A3B4WT19</accession>
<evidence type="ECO:0000256" key="2">
    <source>
        <dbReference type="ARBA" id="ARBA00023125"/>
    </source>
</evidence>
<dbReference type="GO" id="GO:0005634">
    <property type="term" value="C:nucleus"/>
    <property type="evidence" value="ECO:0007669"/>
    <property type="project" value="UniProtKB-SubCell"/>
</dbReference>
<feature type="DNA-binding region" description="Fork-head" evidence="5">
    <location>
        <begin position="196"/>
        <end position="299"/>
    </location>
</feature>
<dbReference type="GeneTree" id="ENSGT00940000162993"/>
<dbReference type="InterPro" id="IPR052328">
    <property type="entry name" value="FOX_transcription_regulators"/>
</dbReference>
<dbReference type="GO" id="GO:1990837">
    <property type="term" value="F:sequence-specific double-stranded DNA binding"/>
    <property type="evidence" value="ECO:0007669"/>
    <property type="project" value="TreeGrafter"/>
</dbReference>
<dbReference type="PANTHER" id="PTHR46789:SF2">
    <property type="entry name" value="FORKHEAD BOX PROTEIN R2"/>
    <property type="match status" value="1"/>
</dbReference>
<keyword evidence="1" id="KW-0805">Transcription regulation</keyword>
<dbReference type="InterPro" id="IPR001766">
    <property type="entry name" value="Fork_head_dom"/>
</dbReference>
<dbReference type="PROSITE" id="PS50039">
    <property type="entry name" value="FORK_HEAD_3"/>
    <property type="match status" value="1"/>
</dbReference>
<dbReference type="PRINTS" id="PR00053">
    <property type="entry name" value="FORKHEAD"/>
</dbReference>
<organism evidence="7 8">
    <name type="scientific">Seriola lalandi dorsalis</name>
    <dbReference type="NCBI Taxonomy" id="1841481"/>
    <lineage>
        <taxon>Eukaryota</taxon>
        <taxon>Metazoa</taxon>
        <taxon>Chordata</taxon>
        <taxon>Craniata</taxon>
        <taxon>Vertebrata</taxon>
        <taxon>Euteleostomi</taxon>
        <taxon>Actinopterygii</taxon>
        <taxon>Neopterygii</taxon>
        <taxon>Teleostei</taxon>
        <taxon>Neoteleostei</taxon>
        <taxon>Acanthomorphata</taxon>
        <taxon>Carangaria</taxon>
        <taxon>Carangiformes</taxon>
        <taxon>Carangidae</taxon>
        <taxon>Seriola</taxon>
    </lineage>
</organism>
<dbReference type="InterPro" id="IPR036390">
    <property type="entry name" value="WH_DNA-bd_sf"/>
</dbReference>
<dbReference type="Proteomes" id="UP000261360">
    <property type="component" value="Unplaced"/>
</dbReference>